<sequence length="106" mass="11954">MALRNMPLRRAQRYLENVKRRKKSCRSFAIMEELDEKHNVSNGTPPKVAGPRSRLSSFSTLLKNAESNAEYKGLDVDHLVVDHIVVQRAAKCDDEPTVLMDGSIVC</sequence>
<dbReference type="InterPro" id="IPR005721">
    <property type="entry name" value="Ribosomal_uL22_euk/arc"/>
</dbReference>
<proteinExistence type="inferred from homology"/>
<reference evidence="7" key="1">
    <citation type="submission" date="2021-06" db="EMBL/GenBank/DDBJ databases">
        <title>Parelaphostrongylus tenuis whole genome reference sequence.</title>
        <authorList>
            <person name="Garwood T.J."/>
            <person name="Larsen P.A."/>
            <person name="Fountain-Jones N.M."/>
            <person name="Garbe J.R."/>
            <person name="Macchietto M.G."/>
            <person name="Kania S.A."/>
            <person name="Gerhold R.W."/>
            <person name="Richards J.E."/>
            <person name="Wolf T.M."/>
        </authorList>
    </citation>
    <scope>NUCLEOTIDE SEQUENCE</scope>
    <source>
        <strain evidence="7">MNPRO001-30</strain>
        <tissue evidence="7">Meninges</tissue>
    </source>
</reference>
<name>A0AAD5R2W4_PARTN</name>
<dbReference type="GO" id="GO:0002181">
    <property type="term" value="P:cytoplasmic translation"/>
    <property type="evidence" value="ECO:0007669"/>
    <property type="project" value="TreeGrafter"/>
</dbReference>
<evidence type="ECO:0000256" key="3">
    <source>
        <dbReference type="ARBA" id="ARBA00023274"/>
    </source>
</evidence>
<dbReference type="Gene3D" id="3.90.470.10">
    <property type="entry name" value="Ribosomal protein L22/L17"/>
    <property type="match status" value="1"/>
</dbReference>
<dbReference type="SUPFAM" id="SSF54843">
    <property type="entry name" value="Ribosomal protein L22"/>
    <property type="match status" value="1"/>
</dbReference>
<dbReference type="Proteomes" id="UP001196413">
    <property type="component" value="Unassembled WGS sequence"/>
</dbReference>
<dbReference type="Pfam" id="PF00237">
    <property type="entry name" value="Ribosomal_L22"/>
    <property type="match status" value="1"/>
</dbReference>
<evidence type="ECO:0000256" key="5">
    <source>
        <dbReference type="ARBA" id="ARBA00035325"/>
    </source>
</evidence>
<keyword evidence="8" id="KW-1185">Reference proteome</keyword>
<evidence type="ECO:0000256" key="4">
    <source>
        <dbReference type="ARBA" id="ARBA00035207"/>
    </source>
</evidence>
<comment type="caution">
    <text evidence="7">The sequence shown here is derived from an EMBL/GenBank/DDBJ whole genome shotgun (WGS) entry which is preliminary data.</text>
</comment>
<evidence type="ECO:0000313" key="7">
    <source>
        <dbReference type="EMBL" id="KAJ1368575.1"/>
    </source>
</evidence>
<dbReference type="InterPro" id="IPR001063">
    <property type="entry name" value="Ribosomal_uL22"/>
</dbReference>
<dbReference type="EMBL" id="JAHQIW010006233">
    <property type="protein sequence ID" value="KAJ1368575.1"/>
    <property type="molecule type" value="Genomic_DNA"/>
</dbReference>
<keyword evidence="2 6" id="KW-0689">Ribosomal protein</keyword>
<evidence type="ECO:0000313" key="8">
    <source>
        <dbReference type="Proteomes" id="UP001196413"/>
    </source>
</evidence>
<evidence type="ECO:0000256" key="6">
    <source>
        <dbReference type="RuleBase" id="RU004005"/>
    </source>
</evidence>
<dbReference type="AlphaFoldDB" id="A0AAD5R2W4"/>
<protein>
    <recommendedName>
        <fullName evidence="4">Large ribosomal subunit protein uL22</fullName>
    </recommendedName>
    <alternativeName>
        <fullName evidence="5">60S ribosomal protein L17</fullName>
    </alternativeName>
</protein>
<gene>
    <name evidence="7" type="ORF">KIN20_029732</name>
</gene>
<comment type="similarity">
    <text evidence="1 6">Belongs to the universal ribosomal protein uL22 family.</text>
</comment>
<dbReference type="InterPro" id="IPR036394">
    <property type="entry name" value="Ribosomal_uL22_sf"/>
</dbReference>
<dbReference type="GO" id="GO:0003735">
    <property type="term" value="F:structural constituent of ribosome"/>
    <property type="evidence" value="ECO:0007669"/>
    <property type="project" value="InterPro"/>
</dbReference>
<organism evidence="7 8">
    <name type="scientific">Parelaphostrongylus tenuis</name>
    <name type="common">Meningeal worm</name>
    <dbReference type="NCBI Taxonomy" id="148309"/>
    <lineage>
        <taxon>Eukaryota</taxon>
        <taxon>Metazoa</taxon>
        <taxon>Ecdysozoa</taxon>
        <taxon>Nematoda</taxon>
        <taxon>Chromadorea</taxon>
        <taxon>Rhabditida</taxon>
        <taxon>Rhabditina</taxon>
        <taxon>Rhabditomorpha</taxon>
        <taxon>Strongyloidea</taxon>
        <taxon>Metastrongylidae</taxon>
        <taxon>Parelaphostrongylus</taxon>
    </lineage>
</organism>
<evidence type="ECO:0000256" key="1">
    <source>
        <dbReference type="ARBA" id="ARBA00009451"/>
    </source>
</evidence>
<keyword evidence="3 6" id="KW-0687">Ribonucleoprotein</keyword>
<dbReference type="GO" id="GO:0022625">
    <property type="term" value="C:cytosolic large ribosomal subunit"/>
    <property type="evidence" value="ECO:0007669"/>
    <property type="project" value="TreeGrafter"/>
</dbReference>
<evidence type="ECO:0000256" key="2">
    <source>
        <dbReference type="ARBA" id="ARBA00022980"/>
    </source>
</evidence>
<accession>A0AAD5R2W4</accession>
<dbReference type="PANTHER" id="PTHR11593:SF10">
    <property type="entry name" value="60S RIBOSOMAL PROTEIN L17"/>
    <property type="match status" value="1"/>
</dbReference>
<dbReference type="PANTHER" id="PTHR11593">
    <property type="entry name" value="60S RIBOSOMAL PROTEIN L17"/>
    <property type="match status" value="1"/>
</dbReference>